<evidence type="ECO:0000256" key="7">
    <source>
        <dbReference type="ARBA" id="ARBA00023242"/>
    </source>
</evidence>
<accession>A0A8S0XXR2</accession>
<dbReference type="PANTHER" id="PTHR13710">
    <property type="entry name" value="DNA HELICASE RECQ FAMILY MEMBER"/>
    <property type="match status" value="1"/>
</dbReference>
<keyword evidence="14" id="KW-1185">Reference proteome</keyword>
<gene>
    <name evidence="13" type="ORF">AAE3_LOCUS10218</name>
</gene>
<dbReference type="InterPro" id="IPR014001">
    <property type="entry name" value="Helicase_ATP-bd"/>
</dbReference>
<feature type="compositionally biased region" description="Polar residues" evidence="10">
    <location>
        <begin position="38"/>
        <end position="54"/>
    </location>
</feature>
<feature type="compositionally biased region" description="Polar residues" evidence="10">
    <location>
        <begin position="1"/>
        <end position="11"/>
    </location>
</feature>
<dbReference type="InterPro" id="IPR011545">
    <property type="entry name" value="DEAD/DEAH_box_helicase_dom"/>
</dbReference>
<dbReference type="InterPro" id="IPR032284">
    <property type="entry name" value="RecQ_Zn-bd"/>
</dbReference>
<evidence type="ECO:0000256" key="10">
    <source>
        <dbReference type="SAM" id="MobiDB-lite"/>
    </source>
</evidence>
<dbReference type="GO" id="GO:0043138">
    <property type="term" value="F:3'-5' DNA helicase activity"/>
    <property type="evidence" value="ECO:0007669"/>
    <property type="project" value="UniProtKB-EC"/>
</dbReference>
<dbReference type="GO" id="GO:0003677">
    <property type="term" value="F:DNA binding"/>
    <property type="evidence" value="ECO:0007669"/>
    <property type="project" value="UniProtKB-KW"/>
</dbReference>
<dbReference type="GO" id="GO:0005694">
    <property type="term" value="C:chromosome"/>
    <property type="evidence" value="ECO:0007669"/>
    <property type="project" value="TreeGrafter"/>
</dbReference>
<comment type="catalytic activity">
    <reaction evidence="8">
        <text>Couples ATP hydrolysis with the unwinding of duplex DNA by translocating in the 3'-5' direction.</text>
        <dbReference type="EC" id="5.6.2.4"/>
    </reaction>
</comment>
<keyword evidence="4" id="KW-0347">Helicase</keyword>
<dbReference type="EC" id="5.6.2.4" evidence="9"/>
<feature type="region of interest" description="Disordered" evidence="10">
    <location>
        <begin position="1020"/>
        <end position="1047"/>
    </location>
</feature>
<dbReference type="Pfam" id="PF00271">
    <property type="entry name" value="Helicase_C"/>
    <property type="match status" value="1"/>
</dbReference>
<keyword evidence="6" id="KW-0238">DNA-binding</keyword>
<evidence type="ECO:0000256" key="2">
    <source>
        <dbReference type="ARBA" id="ARBA00022741"/>
    </source>
</evidence>
<dbReference type="InterPro" id="IPR027417">
    <property type="entry name" value="P-loop_NTPase"/>
</dbReference>
<dbReference type="InterPro" id="IPR002464">
    <property type="entry name" value="DNA/RNA_helicase_DEAH_CS"/>
</dbReference>
<dbReference type="OrthoDB" id="10261556at2759"/>
<dbReference type="InterPro" id="IPR004589">
    <property type="entry name" value="DNA_helicase_ATP-dep_RecQ"/>
</dbReference>
<comment type="caution">
    <text evidence="13">The sequence shown here is derived from an EMBL/GenBank/DDBJ whole genome shotgun (WGS) entry which is preliminary data.</text>
</comment>
<feature type="domain" description="Helicase C-terminal" evidence="12">
    <location>
        <begin position="514"/>
        <end position="663"/>
    </location>
</feature>
<feature type="region of interest" description="Disordered" evidence="10">
    <location>
        <begin position="877"/>
        <end position="903"/>
    </location>
</feature>
<dbReference type="PROSITE" id="PS00690">
    <property type="entry name" value="DEAH_ATP_HELICASE"/>
    <property type="match status" value="1"/>
</dbReference>
<keyword evidence="7" id="KW-0539">Nucleus</keyword>
<feature type="compositionally biased region" description="Polar residues" evidence="10">
    <location>
        <begin position="888"/>
        <end position="903"/>
    </location>
</feature>
<dbReference type="SUPFAM" id="SSF46785">
    <property type="entry name" value="Winged helix' DNA-binding domain"/>
    <property type="match status" value="1"/>
</dbReference>
<dbReference type="SMART" id="SM00490">
    <property type="entry name" value="HELICc"/>
    <property type="match status" value="1"/>
</dbReference>
<dbReference type="InterPro" id="IPR036388">
    <property type="entry name" value="WH-like_DNA-bd_sf"/>
</dbReference>
<dbReference type="InterPro" id="IPR018982">
    <property type="entry name" value="RQC_domain"/>
</dbReference>
<comment type="similarity">
    <text evidence="1">Belongs to the helicase family. RecQ subfamily.</text>
</comment>
<dbReference type="GO" id="GO:0009378">
    <property type="term" value="F:four-way junction helicase activity"/>
    <property type="evidence" value="ECO:0007669"/>
    <property type="project" value="TreeGrafter"/>
</dbReference>
<dbReference type="AlphaFoldDB" id="A0A8S0XXR2"/>
<dbReference type="InterPro" id="IPR036390">
    <property type="entry name" value="WH_DNA-bd_sf"/>
</dbReference>
<feature type="domain" description="Helicase ATP-binding" evidence="11">
    <location>
        <begin position="317"/>
        <end position="492"/>
    </location>
</feature>
<dbReference type="FunFam" id="3.40.50.300:FF:001975">
    <property type="entry name" value="ATP-dependent DNA helicase"/>
    <property type="match status" value="1"/>
</dbReference>
<keyword evidence="3" id="KW-0378">Hydrolase</keyword>
<name>A0A8S0XXR2_CYCAE</name>
<dbReference type="SUPFAM" id="SSF52540">
    <property type="entry name" value="P-loop containing nucleoside triphosphate hydrolases"/>
    <property type="match status" value="1"/>
</dbReference>
<dbReference type="Pfam" id="PF00270">
    <property type="entry name" value="DEAD"/>
    <property type="match status" value="1"/>
</dbReference>
<keyword evidence="5" id="KW-0067">ATP-binding</keyword>
<evidence type="ECO:0000256" key="5">
    <source>
        <dbReference type="ARBA" id="ARBA00022840"/>
    </source>
</evidence>
<dbReference type="Proteomes" id="UP000467700">
    <property type="component" value="Unassembled WGS sequence"/>
</dbReference>
<dbReference type="GO" id="GO:0005737">
    <property type="term" value="C:cytoplasm"/>
    <property type="evidence" value="ECO:0007669"/>
    <property type="project" value="TreeGrafter"/>
</dbReference>
<dbReference type="Pfam" id="PF16124">
    <property type="entry name" value="RecQ_Zn_bind"/>
    <property type="match status" value="1"/>
</dbReference>
<feature type="region of interest" description="Disordered" evidence="10">
    <location>
        <begin position="256"/>
        <end position="281"/>
    </location>
</feature>
<evidence type="ECO:0000256" key="4">
    <source>
        <dbReference type="ARBA" id="ARBA00022806"/>
    </source>
</evidence>
<dbReference type="GO" id="GO:0000724">
    <property type="term" value="P:double-strand break repair via homologous recombination"/>
    <property type="evidence" value="ECO:0007669"/>
    <property type="project" value="TreeGrafter"/>
</dbReference>
<evidence type="ECO:0000313" key="13">
    <source>
        <dbReference type="EMBL" id="CAA7267981.1"/>
    </source>
</evidence>
<reference evidence="13 14" key="1">
    <citation type="submission" date="2020-01" db="EMBL/GenBank/DDBJ databases">
        <authorList>
            <person name="Gupta K D."/>
        </authorList>
    </citation>
    <scope>NUCLEOTIDE SEQUENCE [LARGE SCALE GENOMIC DNA]</scope>
</reference>
<dbReference type="NCBIfam" id="TIGR00614">
    <property type="entry name" value="recQ_fam"/>
    <property type="match status" value="1"/>
</dbReference>
<dbReference type="Gene3D" id="1.10.10.10">
    <property type="entry name" value="Winged helix-like DNA-binding domain superfamily/Winged helix DNA-binding domain"/>
    <property type="match status" value="1"/>
</dbReference>
<evidence type="ECO:0000256" key="8">
    <source>
        <dbReference type="ARBA" id="ARBA00034617"/>
    </source>
</evidence>
<dbReference type="FunFam" id="3.40.50.300:FF:001389">
    <property type="entry name" value="ATP-dependent DNA helicase RecQ"/>
    <property type="match status" value="1"/>
</dbReference>
<feature type="region of interest" description="Disordered" evidence="10">
    <location>
        <begin position="1"/>
        <end position="104"/>
    </location>
</feature>
<evidence type="ECO:0000256" key="1">
    <source>
        <dbReference type="ARBA" id="ARBA00005446"/>
    </source>
</evidence>
<dbReference type="CDD" id="cd17920">
    <property type="entry name" value="DEXHc_RecQ"/>
    <property type="match status" value="1"/>
</dbReference>
<dbReference type="GO" id="GO:0016787">
    <property type="term" value="F:hydrolase activity"/>
    <property type="evidence" value="ECO:0007669"/>
    <property type="project" value="UniProtKB-KW"/>
</dbReference>
<sequence>MSISVKGSTSAGPVKSSKFKPSIPPAHKSESSRRLGLSSFSTPGFQASKPNLSSKPKLLPNPREVVYISSDSGPPTPIRGAIKRDSSDLSITGEASPHAQKRQKTTVIQEEKENVLRVSSKINVDVSRRNSAQSVLLDNGGNELAGQSFETLKQYQAYNSQLRQHIGKECVAYWQGSDKTKDIVVLSKIEELLRSRLDAVNSELQRRQTEKAVFSQQPTSLPQNAEAIIIPEYVPPPILSQQAVESDDEYWEGMEDIPMHEPPAASTSTAPFEPRPPPSLDKERSALVASDFYPEISRQLRQVFKLVDFRKNQLEAITAAMQGKDVFVLMPTGGGKSLCYQLPAICTSGKTRGVTIVVSPLVALMKDQVEGLNAKGIDALLSNAETVGNDWQCLVISSRKPSLWYITPEKLRDSNKVNEILTILAKEDNLARFVIDEAHCISTWGQDFRDAYTALGSLRDRFPDVPIMALTATANKHTVADIVSQLKLRDHAFFTQSFNRTNLKYVVRKKSKVDITNELVALLESRQGKTGIIYCNARRTCENVAENLREKDIDAAHFHAGMSTAEKDQAVHDWHAGVVPVIVATIAFGMGIDKSDVRYVIHHDMPKSLSGYYQETGRAGRDGEPAECIMFYSYQDKTKLDNQIEKSEDSTQESKERQKNAVREVYQFCENTSECRRVQILQHFDERFDKSLCRRGCDTCEADRETVSKDLTSNAVDAIKLIQLLSQRGDKLTQPQFVSVLRGANTADVRGKGHDKLPGYASCSELPKELLELMLSRLVYKRVIETVAEQNRRGFHSNYLVLGQNAQSLLSGAESFLVDWHPKPEKAPRQRKKAPGQFESISAPLRSRKGKQKAALEDDPIEVFDDMYDMGDSPARIESISAEPPRSTVKSTSNVTKPSSSTSTCLGFHSPEVLYNRMLELRNQITVDENLEDEDVLDDASLQYLSATCPIDYNSFKQELINGMDMDGPDAAAIADMKWKQYGQPFLQLCIQHKSASLGNRAKSAPQIFSPATLHYEFEYRPPTTPNMRTPTTSGPPKPKFRPARTF</sequence>
<dbReference type="Gene3D" id="3.40.50.300">
    <property type="entry name" value="P-loop containing nucleotide triphosphate hydrolases"/>
    <property type="match status" value="2"/>
</dbReference>
<dbReference type="SMART" id="SM00956">
    <property type="entry name" value="RQC"/>
    <property type="match status" value="1"/>
</dbReference>
<dbReference type="GO" id="GO:0005524">
    <property type="term" value="F:ATP binding"/>
    <property type="evidence" value="ECO:0007669"/>
    <property type="project" value="UniProtKB-KW"/>
</dbReference>
<dbReference type="PROSITE" id="PS51194">
    <property type="entry name" value="HELICASE_CTER"/>
    <property type="match status" value="1"/>
</dbReference>
<evidence type="ECO:0000259" key="12">
    <source>
        <dbReference type="PROSITE" id="PS51194"/>
    </source>
</evidence>
<evidence type="ECO:0000259" key="11">
    <source>
        <dbReference type="PROSITE" id="PS51192"/>
    </source>
</evidence>
<dbReference type="EMBL" id="CACVBS010000064">
    <property type="protein sequence ID" value="CAA7267981.1"/>
    <property type="molecule type" value="Genomic_DNA"/>
</dbReference>
<dbReference type="InterPro" id="IPR001650">
    <property type="entry name" value="Helicase_C-like"/>
</dbReference>
<organism evidence="13 14">
    <name type="scientific">Cyclocybe aegerita</name>
    <name type="common">Black poplar mushroom</name>
    <name type="synonym">Agrocybe aegerita</name>
    <dbReference type="NCBI Taxonomy" id="1973307"/>
    <lineage>
        <taxon>Eukaryota</taxon>
        <taxon>Fungi</taxon>
        <taxon>Dikarya</taxon>
        <taxon>Basidiomycota</taxon>
        <taxon>Agaricomycotina</taxon>
        <taxon>Agaricomycetes</taxon>
        <taxon>Agaricomycetidae</taxon>
        <taxon>Agaricales</taxon>
        <taxon>Agaricineae</taxon>
        <taxon>Bolbitiaceae</taxon>
        <taxon>Cyclocybe</taxon>
    </lineage>
</organism>
<evidence type="ECO:0000256" key="9">
    <source>
        <dbReference type="ARBA" id="ARBA00034808"/>
    </source>
</evidence>
<dbReference type="CDD" id="cd18794">
    <property type="entry name" value="SF2_C_RecQ"/>
    <property type="match status" value="1"/>
</dbReference>
<dbReference type="GO" id="GO:0006260">
    <property type="term" value="P:DNA replication"/>
    <property type="evidence" value="ECO:0007669"/>
    <property type="project" value="InterPro"/>
</dbReference>
<evidence type="ECO:0000256" key="6">
    <source>
        <dbReference type="ARBA" id="ARBA00023125"/>
    </source>
</evidence>
<evidence type="ECO:0000256" key="3">
    <source>
        <dbReference type="ARBA" id="ARBA00022801"/>
    </source>
</evidence>
<dbReference type="Pfam" id="PF09382">
    <property type="entry name" value="RQC"/>
    <property type="match status" value="1"/>
</dbReference>
<dbReference type="PROSITE" id="PS51192">
    <property type="entry name" value="HELICASE_ATP_BIND_1"/>
    <property type="match status" value="1"/>
</dbReference>
<dbReference type="GO" id="GO:0005634">
    <property type="term" value="C:nucleus"/>
    <property type="evidence" value="ECO:0007669"/>
    <property type="project" value="TreeGrafter"/>
</dbReference>
<keyword evidence="2" id="KW-0547">Nucleotide-binding</keyword>
<protein>
    <recommendedName>
        <fullName evidence="9">DNA 3'-5' helicase</fullName>
        <ecNumber evidence="9">5.6.2.4</ecNumber>
    </recommendedName>
</protein>
<evidence type="ECO:0000313" key="14">
    <source>
        <dbReference type="Proteomes" id="UP000467700"/>
    </source>
</evidence>
<proteinExistence type="inferred from homology"/>
<feature type="region of interest" description="Disordered" evidence="10">
    <location>
        <begin position="824"/>
        <end position="854"/>
    </location>
</feature>
<dbReference type="SMART" id="SM00487">
    <property type="entry name" value="DEXDc"/>
    <property type="match status" value="1"/>
</dbReference>
<dbReference type="PANTHER" id="PTHR13710:SF149">
    <property type="entry name" value="ATP-DEPENDENT DNA HELICASE TLH2"/>
    <property type="match status" value="1"/>
</dbReference>